<evidence type="ECO:0000259" key="3">
    <source>
        <dbReference type="PROSITE" id="PS50836"/>
    </source>
</evidence>
<dbReference type="OrthoDB" id="19261at2759"/>
<dbReference type="PANTHER" id="PTHR46901">
    <property type="entry name" value="GH04942P"/>
    <property type="match status" value="1"/>
</dbReference>
<keyword evidence="1" id="KW-0472">Membrane</keyword>
<proteinExistence type="predicted"/>
<dbReference type="CDD" id="cd09631">
    <property type="entry name" value="DOMON_DOH"/>
    <property type="match status" value="1"/>
</dbReference>
<feature type="signal peptide" evidence="2">
    <location>
        <begin position="1"/>
        <end position="19"/>
    </location>
</feature>
<accession>A0A6P8J1W0</accession>
<dbReference type="InterPro" id="IPR005018">
    <property type="entry name" value="DOMON_domain"/>
</dbReference>
<dbReference type="GeneID" id="116307739"/>
<keyword evidence="4" id="KW-1185">Reference proteome</keyword>
<dbReference type="RefSeq" id="XP_031573901.1">
    <property type="nucleotide sequence ID" value="XM_031718041.1"/>
</dbReference>
<gene>
    <name evidence="5" type="primary">LOC116307739</name>
</gene>
<dbReference type="Pfam" id="PF03351">
    <property type="entry name" value="DOMON"/>
    <property type="match status" value="1"/>
</dbReference>
<dbReference type="InParanoid" id="A0A6P8J1W0"/>
<dbReference type="Proteomes" id="UP000515163">
    <property type="component" value="Unplaced"/>
</dbReference>
<keyword evidence="1" id="KW-1133">Transmembrane helix</keyword>
<reference evidence="5" key="1">
    <citation type="submission" date="2025-08" db="UniProtKB">
        <authorList>
            <consortium name="RefSeq"/>
        </authorList>
    </citation>
    <scope>IDENTIFICATION</scope>
</reference>
<keyword evidence="2" id="KW-0732">Signal</keyword>
<feature type="transmembrane region" description="Helical" evidence="1">
    <location>
        <begin position="422"/>
        <end position="447"/>
    </location>
</feature>
<dbReference type="SMART" id="SM00664">
    <property type="entry name" value="DoH"/>
    <property type="match status" value="1"/>
</dbReference>
<dbReference type="KEGG" id="aten:116307739"/>
<feature type="domain" description="DOMON" evidence="3">
    <location>
        <begin position="37"/>
        <end position="153"/>
    </location>
</feature>
<protein>
    <submittedName>
        <fullName evidence="5">Uncharacterized protein LOC116307739</fullName>
    </submittedName>
</protein>
<evidence type="ECO:0000313" key="5">
    <source>
        <dbReference type="RefSeq" id="XP_031573901.1"/>
    </source>
</evidence>
<evidence type="ECO:0000256" key="2">
    <source>
        <dbReference type="SAM" id="SignalP"/>
    </source>
</evidence>
<dbReference type="PANTHER" id="PTHR46901:SF2">
    <property type="entry name" value="GH04942P"/>
    <property type="match status" value="1"/>
</dbReference>
<keyword evidence="1" id="KW-0812">Transmembrane</keyword>
<evidence type="ECO:0000256" key="1">
    <source>
        <dbReference type="SAM" id="Phobius"/>
    </source>
</evidence>
<name>A0A6P8J1W0_ACTTE</name>
<dbReference type="InterPro" id="IPR045266">
    <property type="entry name" value="DOH_DOMON"/>
</dbReference>
<dbReference type="AlphaFoldDB" id="A0A6P8J1W0"/>
<feature type="chain" id="PRO_5028283357" evidence="2">
    <location>
        <begin position="20"/>
        <end position="474"/>
    </location>
</feature>
<dbReference type="Gene3D" id="2.60.40.1210">
    <property type="entry name" value="Cellobiose dehydrogenase, cytochrome domain"/>
    <property type="match status" value="1"/>
</dbReference>
<sequence length="474" mass="53253">MIFVKSLVILVTVFQISLGKLTRIYDNSTFLDRANTSAVKFSWTYEASQDVLLMALEVKATGWIGFGFAKKIFQMQGYDVIIGKVENGKGTFTDRHTVGYKEPLGDYQQDYNMTYYEEVNGTTTLEFHRKRLTGDSKDLDIKLGPMLLVYAYHSTADYPSPYKTKHDHQGYKTVVLLPWDTKIPQNITSTINPQATSTTTRLRSQIHTTIRSSSIAMPTSKLPIFKPLTTTFVVLGSPITSSTPISKNLNPTASEQRTMSLAMLPTIMPSSSMMSTSIVTSSSVTSSLSSPHSSANVRVGLRTKITNLRYEVIEDKTKPDYLKFKSELEKYLERRKHIWKAVVTEIRKGSVIVDYDLYMNTSSLQETQQVIDDIHREIKKGKLGDFVVDPGFSMDPVVTMKVPLKQEPSSSAICTTEPTNNLILIIILGVAVGLLFVMFIVIIVLAIRIRKGFHRSSSYSLKPVGRSHEYDVNY</sequence>
<dbReference type="SUPFAM" id="SSF49344">
    <property type="entry name" value="CBD9-like"/>
    <property type="match status" value="1"/>
</dbReference>
<evidence type="ECO:0000313" key="4">
    <source>
        <dbReference type="Proteomes" id="UP000515163"/>
    </source>
</evidence>
<organism evidence="4 5">
    <name type="scientific">Actinia tenebrosa</name>
    <name type="common">Australian red waratah sea anemone</name>
    <dbReference type="NCBI Taxonomy" id="6105"/>
    <lineage>
        <taxon>Eukaryota</taxon>
        <taxon>Metazoa</taxon>
        <taxon>Cnidaria</taxon>
        <taxon>Anthozoa</taxon>
        <taxon>Hexacorallia</taxon>
        <taxon>Actiniaria</taxon>
        <taxon>Actiniidae</taxon>
        <taxon>Actinia</taxon>
    </lineage>
</organism>
<dbReference type="PROSITE" id="PS50836">
    <property type="entry name" value="DOMON"/>
    <property type="match status" value="1"/>
</dbReference>